<evidence type="ECO:0000256" key="3">
    <source>
        <dbReference type="SAM" id="MobiDB-lite"/>
    </source>
</evidence>
<feature type="compositionally biased region" description="Polar residues" evidence="3">
    <location>
        <begin position="358"/>
        <end position="371"/>
    </location>
</feature>
<evidence type="ECO:0000256" key="1">
    <source>
        <dbReference type="ARBA" id="ARBA00023054"/>
    </source>
</evidence>
<dbReference type="PANTHER" id="PTHR23166">
    <property type="entry name" value="FILAMIN/GPBP-INTERACTING PROTEIN"/>
    <property type="match status" value="1"/>
</dbReference>
<name>A0AAV5TNN7_9BILA</name>
<dbReference type="InterPro" id="IPR050719">
    <property type="entry name" value="Cortactin-Actin_Reg"/>
</dbReference>
<feature type="coiled-coil region" evidence="2">
    <location>
        <begin position="132"/>
        <end position="166"/>
    </location>
</feature>
<sequence length="432" mass="48577">MEYEDVFPPEITRENLVQLLLYLEGEIKTRDKTIEALKDDKGRLALLLCPADPIHALSRDSNFVPDAQPQTTIRELFDYQVDALDKICNGYNESYRRTLIVAESAEHRLELAMNDLDMERKWKSGAVSKGTMQSLREENDRLKNEIERSNKSVDLLRKEKDEIELKRQAECERQKTILLFLMKERKELLSTMSEIQLRKNDGNTYEQKSLIDDLRKQVEWLTEERDSFKNVNKAMKGEMVALKEVARAQEEDLHLMKKNKSGTPAGTVMDRHIEDGSVVVTNRIAISAPSRNLSSSSSFPSDKSRLPRAPGVSPSANTPMSPMTSKTMMAKKTPAMGVSTMRRTVERRAVGGGEDPSKLTTRLVRSSSLRGQSEPREPRSLVPSILPKSSNGSNVSPISSPSSILSRLPAKSDAKITQITKTKSSLLRAFGK</sequence>
<evidence type="ECO:0000313" key="5">
    <source>
        <dbReference type="EMBL" id="GMS95664.1"/>
    </source>
</evidence>
<feature type="compositionally biased region" description="Low complexity" evidence="3">
    <location>
        <begin position="318"/>
        <end position="336"/>
    </location>
</feature>
<keyword evidence="1 2" id="KW-0175">Coiled coil</keyword>
<evidence type="ECO:0000313" key="6">
    <source>
        <dbReference type="Proteomes" id="UP001432027"/>
    </source>
</evidence>
<feature type="compositionally biased region" description="Low complexity" evidence="3">
    <location>
        <begin position="389"/>
        <end position="406"/>
    </location>
</feature>
<protein>
    <recommendedName>
        <fullName evidence="4">Cortactin-binding protein-2 N-terminal domain-containing protein</fullName>
    </recommendedName>
</protein>
<comment type="caution">
    <text evidence="5">The sequence shown here is derived from an EMBL/GenBank/DDBJ whole genome shotgun (WGS) entry which is preliminary data.</text>
</comment>
<proteinExistence type="predicted"/>
<dbReference type="EMBL" id="BTSX01000004">
    <property type="protein sequence ID" value="GMS95664.1"/>
    <property type="molecule type" value="Genomic_DNA"/>
</dbReference>
<evidence type="ECO:0000259" key="4">
    <source>
        <dbReference type="Pfam" id="PF09727"/>
    </source>
</evidence>
<feature type="compositionally biased region" description="Low complexity" evidence="3">
    <location>
        <begin position="289"/>
        <end position="301"/>
    </location>
</feature>
<keyword evidence="6" id="KW-1185">Reference proteome</keyword>
<dbReference type="InterPro" id="IPR019131">
    <property type="entry name" value="Cortactin-binding_p2_N"/>
</dbReference>
<accession>A0AAV5TNN7</accession>
<evidence type="ECO:0000256" key="2">
    <source>
        <dbReference type="SAM" id="Coils"/>
    </source>
</evidence>
<feature type="coiled-coil region" evidence="2">
    <location>
        <begin position="211"/>
        <end position="252"/>
    </location>
</feature>
<gene>
    <name evidence="5" type="ORF">PENTCL1PPCAC_17839</name>
</gene>
<organism evidence="5 6">
    <name type="scientific">Pristionchus entomophagus</name>
    <dbReference type="NCBI Taxonomy" id="358040"/>
    <lineage>
        <taxon>Eukaryota</taxon>
        <taxon>Metazoa</taxon>
        <taxon>Ecdysozoa</taxon>
        <taxon>Nematoda</taxon>
        <taxon>Chromadorea</taxon>
        <taxon>Rhabditida</taxon>
        <taxon>Rhabditina</taxon>
        <taxon>Diplogasteromorpha</taxon>
        <taxon>Diplogasteroidea</taxon>
        <taxon>Neodiplogasteridae</taxon>
        <taxon>Pristionchus</taxon>
    </lineage>
</organism>
<dbReference type="Proteomes" id="UP001432027">
    <property type="component" value="Unassembled WGS sequence"/>
</dbReference>
<dbReference type="AlphaFoldDB" id="A0AAV5TNN7"/>
<feature type="region of interest" description="Disordered" evidence="3">
    <location>
        <begin position="289"/>
        <end position="414"/>
    </location>
</feature>
<reference evidence="5" key="1">
    <citation type="submission" date="2023-10" db="EMBL/GenBank/DDBJ databases">
        <title>Genome assembly of Pristionchus species.</title>
        <authorList>
            <person name="Yoshida K."/>
            <person name="Sommer R.J."/>
        </authorList>
    </citation>
    <scope>NUCLEOTIDE SEQUENCE</scope>
    <source>
        <strain evidence="5">RS0144</strain>
    </source>
</reference>
<feature type="domain" description="Cortactin-binding protein-2 N-terminal" evidence="4">
    <location>
        <begin position="11"/>
        <end position="186"/>
    </location>
</feature>
<dbReference type="Pfam" id="PF09727">
    <property type="entry name" value="CortBP2"/>
    <property type="match status" value="1"/>
</dbReference>
<dbReference type="PANTHER" id="PTHR23166:SF7">
    <property type="entry name" value="LEUCINE ZIPPER PROTEIN 1"/>
    <property type="match status" value="1"/>
</dbReference>